<dbReference type="GO" id="GO:0030170">
    <property type="term" value="F:pyridoxal phosphate binding"/>
    <property type="evidence" value="ECO:0007669"/>
    <property type="project" value="InterPro"/>
</dbReference>
<accession>A0A9Q0VSB4</accession>
<sequence length="73" mass="8074">MLHLESQRLLLDGVGTVGSSAAIMLAGLEFKGNEYEVSDMFRRFGWIVPAYTIPPDAQHVTALPARRLLTHAH</sequence>
<dbReference type="PANTHER" id="PTHR43321:SF3">
    <property type="entry name" value="GLUTAMATE DECARBOXYLASE"/>
    <property type="match status" value="1"/>
</dbReference>
<dbReference type="PANTHER" id="PTHR43321">
    <property type="entry name" value="GLUTAMATE DECARBOXYLASE"/>
    <property type="match status" value="1"/>
</dbReference>
<dbReference type="Gene3D" id="3.90.1150.160">
    <property type="match status" value="1"/>
</dbReference>
<dbReference type="GO" id="GO:0004351">
    <property type="term" value="F:glutamate decarboxylase activity"/>
    <property type="evidence" value="ECO:0007669"/>
    <property type="project" value="InterPro"/>
</dbReference>
<dbReference type="Proteomes" id="UP001151752">
    <property type="component" value="Unassembled WGS sequence"/>
</dbReference>
<protein>
    <submittedName>
        <fullName evidence="2">GLUTAMATE DECARBOXYLASE</fullName>
    </submittedName>
</protein>
<dbReference type="EMBL" id="JAPFFM010000008">
    <property type="protein sequence ID" value="KAJ6752665.1"/>
    <property type="molecule type" value="Genomic_DNA"/>
</dbReference>
<name>A0A9Q0VSB4_9ROSI</name>
<reference evidence="2" key="2">
    <citation type="journal article" date="2023" name="Int. J. Mol. Sci.">
        <title>De Novo Assembly and Annotation of 11 Diverse Shrub Willow (Salix) Genomes Reveals Novel Gene Organization in Sex-Linked Regions.</title>
        <authorList>
            <person name="Hyden B."/>
            <person name="Feng K."/>
            <person name="Yates T.B."/>
            <person name="Jawdy S."/>
            <person name="Cereghino C."/>
            <person name="Smart L.B."/>
            <person name="Muchero W."/>
        </authorList>
    </citation>
    <scope>NUCLEOTIDE SEQUENCE</scope>
    <source>
        <tissue evidence="2">Shoot tip</tissue>
    </source>
</reference>
<evidence type="ECO:0000313" key="2">
    <source>
        <dbReference type="EMBL" id="KAJ6752665.1"/>
    </source>
</evidence>
<dbReference type="AlphaFoldDB" id="A0A9Q0VSB4"/>
<gene>
    <name evidence="2" type="ORF">OIU74_027479</name>
</gene>
<comment type="similarity">
    <text evidence="1">Belongs to the group II decarboxylase family.</text>
</comment>
<comment type="caution">
    <text evidence="2">The sequence shown here is derived from an EMBL/GenBank/DDBJ whole genome shotgun (WGS) entry which is preliminary data.</text>
</comment>
<dbReference type="GO" id="GO:0005829">
    <property type="term" value="C:cytosol"/>
    <property type="evidence" value="ECO:0007669"/>
    <property type="project" value="TreeGrafter"/>
</dbReference>
<evidence type="ECO:0000256" key="1">
    <source>
        <dbReference type="ARBA" id="ARBA00009533"/>
    </source>
</evidence>
<organism evidence="2 3">
    <name type="scientific">Salix koriyanagi</name>
    <dbReference type="NCBI Taxonomy" id="2511006"/>
    <lineage>
        <taxon>Eukaryota</taxon>
        <taxon>Viridiplantae</taxon>
        <taxon>Streptophyta</taxon>
        <taxon>Embryophyta</taxon>
        <taxon>Tracheophyta</taxon>
        <taxon>Spermatophyta</taxon>
        <taxon>Magnoliopsida</taxon>
        <taxon>eudicotyledons</taxon>
        <taxon>Gunneridae</taxon>
        <taxon>Pentapetalae</taxon>
        <taxon>rosids</taxon>
        <taxon>fabids</taxon>
        <taxon>Malpighiales</taxon>
        <taxon>Salicaceae</taxon>
        <taxon>Saliceae</taxon>
        <taxon>Salix</taxon>
    </lineage>
</organism>
<reference evidence="2" key="1">
    <citation type="submission" date="2022-11" db="EMBL/GenBank/DDBJ databases">
        <authorList>
            <person name="Hyden B.L."/>
            <person name="Feng K."/>
            <person name="Yates T."/>
            <person name="Jawdy S."/>
            <person name="Smart L.B."/>
            <person name="Muchero W."/>
        </authorList>
    </citation>
    <scope>NUCLEOTIDE SEQUENCE</scope>
    <source>
        <tissue evidence="2">Shoot tip</tissue>
    </source>
</reference>
<dbReference type="GO" id="GO:0006538">
    <property type="term" value="P:L-glutamate catabolic process"/>
    <property type="evidence" value="ECO:0007669"/>
    <property type="project" value="TreeGrafter"/>
</dbReference>
<keyword evidence="3" id="KW-1185">Reference proteome</keyword>
<proteinExistence type="inferred from homology"/>
<evidence type="ECO:0000313" key="3">
    <source>
        <dbReference type="Proteomes" id="UP001151752"/>
    </source>
</evidence>
<dbReference type="InterPro" id="IPR010107">
    <property type="entry name" value="Glutamate_decarboxylase"/>
</dbReference>